<dbReference type="PROSITE" id="PS00028">
    <property type="entry name" value="ZINC_FINGER_C2H2_1"/>
    <property type="match status" value="6"/>
</dbReference>
<feature type="compositionally biased region" description="Gly residues" evidence="6">
    <location>
        <begin position="572"/>
        <end position="585"/>
    </location>
</feature>
<evidence type="ECO:0000256" key="5">
    <source>
        <dbReference type="PROSITE-ProRule" id="PRU00042"/>
    </source>
</evidence>
<dbReference type="STRING" id="7176.B0X0Y9"/>
<evidence type="ECO:0000313" key="9">
    <source>
        <dbReference type="EnsemblMetazoa" id="CPIJ012811-PA"/>
    </source>
</evidence>
<keyword evidence="4" id="KW-0862">Zinc</keyword>
<dbReference type="InParanoid" id="B0X0Y9"/>
<dbReference type="OMA" id="IHLFTHT"/>
<dbReference type="FunFam" id="3.30.160.60:FF:001253">
    <property type="entry name" value="Zinc finger protein 408"/>
    <property type="match status" value="1"/>
</dbReference>
<dbReference type="PANTHER" id="PTHR16515:SF35">
    <property type="entry name" value="FEZ FAMILY ZINC FINGER PROTEIN 2"/>
    <property type="match status" value="1"/>
</dbReference>
<dbReference type="InterPro" id="IPR050331">
    <property type="entry name" value="Zinc_finger"/>
</dbReference>
<feature type="domain" description="C2H2-type" evidence="7">
    <location>
        <begin position="105"/>
        <end position="128"/>
    </location>
</feature>
<dbReference type="EMBL" id="DS232249">
    <property type="protein sequence ID" value="EDS38381.1"/>
    <property type="molecule type" value="Genomic_DNA"/>
</dbReference>
<dbReference type="HOGENOM" id="CLU_026036_0_0_1"/>
<evidence type="ECO:0000313" key="10">
    <source>
        <dbReference type="Proteomes" id="UP000002320"/>
    </source>
</evidence>
<feature type="compositionally biased region" description="Acidic residues" evidence="6">
    <location>
        <begin position="528"/>
        <end position="537"/>
    </location>
</feature>
<dbReference type="OrthoDB" id="654211at2759"/>
<evidence type="ECO:0000256" key="3">
    <source>
        <dbReference type="ARBA" id="ARBA00022771"/>
    </source>
</evidence>
<accession>B0X0Y9</accession>
<dbReference type="GO" id="GO:0003677">
    <property type="term" value="F:DNA binding"/>
    <property type="evidence" value="ECO:0007669"/>
    <property type="project" value="UniProtKB-KW"/>
</dbReference>
<feature type="domain" description="C2H2-type" evidence="7">
    <location>
        <begin position="425"/>
        <end position="452"/>
    </location>
</feature>
<dbReference type="Gene3D" id="3.30.160.60">
    <property type="entry name" value="Classic Zinc Finger"/>
    <property type="match status" value="6"/>
</dbReference>
<dbReference type="FunFam" id="3.30.160.60:FF:001573">
    <property type="entry name" value="Zinc finger protein 407"/>
    <property type="match status" value="1"/>
</dbReference>
<feature type="domain" description="C2H2-type" evidence="7">
    <location>
        <begin position="143"/>
        <end position="171"/>
    </location>
</feature>
<keyword evidence="3 5" id="KW-0863">Zinc-finger</keyword>
<dbReference type="EnsemblMetazoa" id="CPIJ012811-RA">
    <property type="protein sequence ID" value="CPIJ012811-PA"/>
    <property type="gene ID" value="CPIJ012811"/>
</dbReference>
<feature type="region of interest" description="Disordered" evidence="6">
    <location>
        <begin position="503"/>
        <end position="539"/>
    </location>
</feature>
<feature type="domain" description="C2H2-type" evidence="7">
    <location>
        <begin position="369"/>
        <end position="396"/>
    </location>
</feature>
<dbReference type="GO" id="GO:0005634">
    <property type="term" value="C:nucleus"/>
    <property type="evidence" value="ECO:0007669"/>
    <property type="project" value="UniProtKB-SubCell"/>
</dbReference>
<evidence type="ECO:0000256" key="6">
    <source>
        <dbReference type="SAM" id="MobiDB-lite"/>
    </source>
</evidence>
<feature type="region of interest" description="Disordered" evidence="6">
    <location>
        <begin position="568"/>
        <end position="587"/>
    </location>
</feature>
<dbReference type="GO" id="GO:0010468">
    <property type="term" value="P:regulation of gene expression"/>
    <property type="evidence" value="ECO:0007669"/>
    <property type="project" value="TreeGrafter"/>
</dbReference>
<dbReference type="GO" id="GO:0008270">
    <property type="term" value="F:zinc ion binding"/>
    <property type="evidence" value="ECO:0007669"/>
    <property type="project" value="UniProtKB-KW"/>
</dbReference>
<reference evidence="9" key="2">
    <citation type="submission" date="2021-02" db="UniProtKB">
        <authorList>
            <consortium name="EnsemblMetazoa"/>
        </authorList>
    </citation>
    <scope>IDENTIFICATION</scope>
    <source>
        <strain evidence="9">JHB</strain>
    </source>
</reference>
<dbReference type="InterPro" id="IPR036236">
    <property type="entry name" value="Znf_C2H2_sf"/>
</dbReference>
<proteinExistence type="predicted"/>
<evidence type="ECO:0000256" key="1">
    <source>
        <dbReference type="ARBA" id="ARBA00022723"/>
    </source>
</evidence>
<feature type="domain" description="C2H2-type" evidence="7">
    <location>
        <begin position="397"/>
        <end position="424"/>
    </location>
</feature>
<protein>
    <submittedName>
        <fullName evidence="8 9">Zinc finger protein</fullName>
    </submittedName>
</protein>
<keyword evidence="10" id="KW-1185">Reference proteome</keyword>
<evidence type="ECO:0000256" key="4">
    <source>
        <dbReference type="ARBA" id="ARBA00022833"/>
    </source>
</evidence>
<dbReference type="InterPro" id="IPR013087">
    <property type="entry name" value="Znf_C2H2_type"/>
</dbReference>
<reference evidence="8" key="1">
    <citation type="submission" date="2007-03" db="EMBL/GenBank/DDBJ databases">
        <title>Annotation of Culex pipiens quinquefasciatus.</title>
        <authorList>
            <consortium name="The Broad Institute Genome Sequencing Platform"/>
            <person name="Atkinson P.W."/>
            <person name="Hemingway J."/>
            <person name="Christensen B.M."/>
            <person name="Higgs S."/>
            <person name="Kodira C."/>
            <person name="Hannick L."/>
            <person name="Megy K."/>
            <person name="O'Leary S."/>
            <person name="Pearson M."/>
            <person name="Haas B.J."/>
            <person name="Mauceli E."/>
            <person name="Wortman J.R."/>
            <person name="Lee N.H."/>
            <person name="Guigo R."/>
            <person name="Stanke M."/>
            <person name="Alvarado L."/>
            <person name="Amedeo P."/>
            <person name="Antoine C.H."/>
            <person name="Arensburger P."/>
            <person name="Bidwell S.L."/>
            <person name="Crawford M."/>
            <person name="Camaro F."/>
            <person name="Devon K."/>
            <person name="Engels R."/>
            <person name="Hammond M."/>
            <person name="Howarth C."/>
            <person name="Koehrsen M."/>
            <person name="Lawson D."/>
            <person name="Montgomery P."/>
            <person name="Nene V."/>
            <person name="Nusbaum C."/>
            <person name="Puiu D."/>
            <person name="Romero-Severson J."/>
            <person name="Severson D.W."/>
            <person name="Shumway M."/>
            <person name="Sisk P."/>
            <person name="Stolte C."/>
            <person name="Zeng Q."/>
            <person name="Eisenstadt E."/>
            <person name="Fraser-Liggett C."/>
            <person name="Strausberg R."/>
            <person name="Galagan J."/>
            <person name="Birren B."/>
            <person name="Collins F.H."/>
        </authorList>
    </citation>
    <scope>NUCLEOTIDE SEQUENCE [LARGE SCALE GENOMIC DNA]</scope>
    <source>
        <strain evidence="8">JHB</strain>
    </source>
</reference>
<keyword evidence="2" id="KW-0677">Repeat</keyword>
<dbReference type="PANTHER" id="PTHR16515">
    <property type="entry name" value="PR DOMAIN ZINC FINGER PROTEIN"/>
    <property type="match status" value="1"/>
</dbReference>
<dbReference type="FunFam" id="3.30.160.60:FF:003317">
    <property type="entry name" value="Zinc finger protein 322"/>
    <property type="match status" value="1"/>
</dbReference>
<dbReference type="FunFam" id="3.30.160.60:FF:000184">
    <property type="entry name" value="Zinc finger protein 333"/>
    <property type="match status" value="1"/>
</dbReference>
<dbReference type="Pfam" id="PF00096">
    <property type="entry name" value="zf-C2H2"/>
    <property type="match status" value="4"/>
</dbReference>
<feature type="compositionally biased region" description="Low complexity" evidence="6">
    <location>
        <begin position="305"/>
        <end position="327"/>
    </location>
</feature>
<dbReference type="AlphaFoldDB" id="B0X0Y9"/>
<dbReference type="FunCoup" id="B0X0Y9">
    <property type="interactions" value="16"/>
</dbReference>
<feature type="region of interest" description="Disordered" evidence="6">
    <location>
        <begin position="293"/>
        <end position="338"/>
    </location>
</feature>
<organism>
    <name type="scientific">Culex quinquefasciatus</name>
    <name type="common">Southern house mosquito</name>
    <name type="synonym">Culex pungens</name>
    <dbReference type="NCBI Taxonomy" id="7176"/>
    <lineage>
        <taxon>Eukaryota</taxon>
        <taxon>Metazoa</taxon>
        <taxon>Ecdysozoa</taxon>
        <taxon>Arthropoda</taxon>
        <taxon>Hexapoda</taxon>
        <taxon>Insecta</taxon>
        <taxon>Pterygota</taxon>
        <taxon>Neoptera</taxon>
        <taxon>Endopterygota</taxon>
        <taxon>Diptera</taxon>
        <taxon>Nematocera</taxon>
        <taxon>Culicoidea</taxon>
        <taxon>Culicidae</taxon>
        <taxon>Culicinae</taxon>
        <taxon>Culicini</taxon>
        <taxon>Culex</taxon>
        <taxon>Culex</taxon>
    </lineage>
</organism>
<keyword evidence="1" id="KW-0479">Metal-binding</keyword>
<feature type="domain" description="C2H2-type" evidence="7">
    <location>
        <begin position="341"/>
        <end position="368"/>
    </location>
</feature>
<sequence length="629" mass="69403">MCTKNLSCPLCCRSNFPNIDALRISLLKVTSRPLKCPICVDEVLGLDKLTIHLFGHSILGPEDGKPPPPPVPPPVEKKKPPTTTSQLKSVRKSRSTQKTQPIEPSRCGICGDEFRDQSLLQMHQSVFHEIPIRPLEEKPPLTFQCTMCPKVFKMKGSLKIHMRVVHLGCPKKAATVTTNGSSDVPPSDPPPAYPSTDVVHCNIPKTPPPLAAVQPTLAPPPPLQAVQQLPQQIHHQPPAQTVTISTSPMSQPQIIKIIDPRQLAEFIYVTNQQQLQQQQQQHQQVVERAIINATPPSSVPSPKDLTTTSNSSAPSPSQPQQLNSPQATTPQGGGADPNKQWECDVCKKSFTTKYFLKKHKRLHTGEMPYSCKICFKSFTFQQSYHKHLLYHSDDKPHVCSQCGRAFKELSTLHNHERIHSGEKPFSCETCGKCFRQRVSYLVHRRIHTNTQPYKCTACEKSFRYKVSQRTHKCAAQPPGTVIRQTGDLLQKLLQSSAILPTLQEQQQPSTASPPPAPPSSVETVVEQTPDDEDDATGSEDYINRTLDELLKESYDKMGISGDQSQLYAAMDGGSGGSSSSGGVGGESSVLVPRIENLCLMSPGPRGDLMSFDGESMEVIDSYKLDLLYN</sequence>
<dbReference type="eggNOG" id="KOG1721">
    <property type="taxonomic scope" value="Eukaryota"/>
</dbReference>
<feature type="region of interest" description="Disordered" evidence="6">
    <location>
        <begin position="58"/>
        <end position="104"/>
    </location>
</feature>
<dbReference type="Proteomes" id="UP000002320">
    <property type="component" value="Unassembled WGS sequence"/>
</dbReference>
<dbReference type="SMART" id="SM00355">
    <property type="entry name" value="ZnF_C2H2"/>
    <property type="match status" value="8"/>
</dbReference>
<dbReference type="PROSITE" id="PS50157">
    <property type="entry name" value="ZINC_FINGER_C2H2_2"/>
    <property type="match status" value="6"/>
</dbReference>
<evidence type="ECO:0000259" key="7">
    <source>
        <dbReference type="PROSITE" id="PS50157"/>
    </source>
</evidence>
<evidence type="ECO:0000256" key="2">
    <source>
        <dbReference type="ARBA" id="ARBA00022737"/>
    </source>
</evidence>
<evidence type="ECO:0000313" key="8">
    <source>
        <dbReference type="EMBL" id="EDS38381.1"/>
    </source>
</evidence>
<dbReference type="KEGG" id="cqu:CpipJ_CPIJ012811"/>
<gene>
    <name evidence="9" type="primary">6046053</name>
    <name evidence="8" type="ORF">CpipJ_CPIJ012811</name>
</gene>
<dbReference type="VEuPathDB" id="VectorBase:CQUJHB003415"/>
<dbReference type="SUPFAM" id="SSF57667">
    <property type="entry name" value="beta-beta-alpha zinc fingers"/>
    <property type="match status" value="4"/>
</dbReference>
<dbReference type="VEuPathDB" id="VectorBase:CPIJ012811"/>
<name>B0X0Y9_CULQU</name>